<evidence type="ECO:0000313" key="2">
    <source>
        <dbReference type="Proteomes" id="UP001243403"/>
    </source>
</evidence>
<reference evidence="1 2" key="1">
    <citation type="submission" date="2023-04" db="EMBL/GenBank/DDBJ databases">
        <title>Two novel species of Flavobacterium.</title>
        <authorList>
            <person name="Liu Q."/>
            <person name="Xin Y.-H."/>
        </authorList>
    </citation>
    <scope>NUCLEOTIDE SEQUENCE [LARGE SCALE GENOMIC DNA]</scope>
    <source>
        <strain evidence="1 2">LB1P51</strain>
    </source>
</reference>
<gene>
    <name evidence="1" type="ORF">QLS65_03275</name>
</gene>
<evidence type="ECO:0008006" key="3">
    <source>
        <dbReference type="Google" id="ProtNLM"/>
    </source>
</evidence>
<protein>
    <recommendedName>
        <fullName evidence="3">DUF2326 domain-containing protein</fullName>
    </recommendedName>
</protein>
<proteinExistence type="predicted"/>
<name>A0ABT6V9L7_9FLAO</name>
<accession>A0ABT6V9L7</accession>
<organism evidence="1 2">
    <name type="scientific">Flavobacterium algoritolerans</name>
    <dbReference type="NCBI Taxonomy" id="3041254"/>
    <lineage>
        <taxon>Bacteria</taxon>
        <taxon>Pseudomonadati</taxon>
        <taxon>Bacteroidota</taxon>
        <taxon>Flavobacteriia</taxon>
        <taxon>Flavobacteriales</taxon>
        <taxon>Flavobacteriaceae</taxon>
        <taxon>Flavobacterium</taxon>
    </lineage>
</organism>
<comment type="caution">
    <text evidence="1">The sequence shown here is derived from an EMBL/GenBank/DDBJ whole genome shotgun (WGS) entry which is preliminary data.</text>
</comment>
<dbReference type="EMBL" id="JASCRZ010000001">
    <property type="protein sequence ID" value="MDI5893899.1"/>
    <property type="molecule type" value="Genomic_DNA"/>
</dbReference>
<dbReference type="RefSeq" id="WP_282715183.1">
    <property type="nucleotide sequence ID" value="NZ_JASCRZ010000001.1"/>
</dbReference>
<sequence length="564" mass="65967">MLLKKLIVSRREKIIRDVLFNEKGLNLIVDSTPIRVMNSESGNNVGKTTFIRAIDFCLGSTGKDLYKDKETGNDNIEVKDFLFNEDVIFELDLLSNDNSIIKLRRSFNSENDLFIDNVKYSDLKKYCFKLNELFFGIPAAQTKISFRTIIKKFVRSDQHSESSLLKVLSTFKSDNDYEAMYLYLFGFPDQEIISKRLNILTEIKKLNASLKKMSGKSILPKLESRLIQIDQSISLQESIIKTFNLPKTYDDLLDKLKFVKSDSTELSSEIANINLKLSLSNKSKNELTESKSNIDPKIIKNLYQEAKVLIPEIQKTFEEVLEFHNKMVYNKLNYIEKHILKLEKEKRQKEQILKPILDEQSRILTLLDNTGSFDDLIKVREELNELYTNRGKIVGQIDEIKKIQKSIEDNTDELEKVNEIFKTYLDALNENIQEIFNKHFKNYTFQTHGEQIYILYNPESRKFEFDNIKGNVGDGYKKTDIIALDFAFIDYFETMGLNFPRFVVHDKMEIIHKNQILKVFEIADKLNGQFIISVLKERLSFLGNEYIQNHTILELSENDKFFRF</sequence>
<dbReference type="Proteomes" id="UP001243403">
    <property type="component" value="Unassembled WGS sequence"/>
</dbReference>
<keyword evidence="2" id="KW-1185">Reference proteome</keyword>
<evidence type="ECO:0000313" key="1">
    <source>
        <dbReference type="EMBL" id="MDI5893899.1"/>
    </source>
</evidence>